<evidence type="ECO:0000256" key="3">
    <source>
        <dbReference type="ARBA" id="ARBA00022692"/>
    </source>
</evidence>
<feature type="transmembrane region" description="Helical" evidence="6">
    <location>
        <begin position="12"/>
        <end position="37"/>
    </location>
</feature>
<sequence>MALHRMTYWRTVGRGLGLGLLDVAIVISLGISIFYLFAGYAVRPYERGFYCNDTSIRGPFLHNTVTTRHLLLITLVAPVLGIGLFESLFYRNSNGANRLAKLYRSISLEYCEYLLAYTVCTIFMEFFKCYFGRLRPHFLSACDPDWSRMDCSTDPSAYIPQIYCKATEHRVRVSRTSFPSGHSSAASFVFFYFVVYTRRLSTALPTATSIRTARTILLPVLALWWMTVLVTRVTDSWHFPTDVIGGLALGAISIYIPFNLLQDPRPRRVFEKRQLDAPRPKNA</sequence>
<feature type="transmembrane region" description="Helical" evidence="6">
    <location>
        <begin position="110"/>
        <end position="127"/>
    </location>
</feature>
<dbReference type="Gene3D" id="1.20.144.10">
    <property type="entry name" value="Phosphatidic acid phosphatase type 2/haloperoxidase"/>
    <property type="match status" value="1"/>
</dbReference>
<dbReference type="GO" id="GO:0007165">
    <property type="term" value="P:signal transduction"/>
    <property type="evidence" value="ECO:0007669"/>
    <property type="project" value="TreeGrafter"/>
</dbReference>
<comment type="subcellular location">
    <subcellularLocation>
        <location evidence="1">Membrane</location>
        <topology evidence="1">Multi-pass membrane protein</topology>
    </subcellularLocation>
</comment>
<dbReference type="InterPro" id="IPR036938">
    <property type="entry name" value="PAP2/HPO_sf"/>
</dbReference>
<evidence type="ECO:0000256" key="2">
    <source>
        <dbReference type="ARBA" id="ARBA00008816"/>
    </source>
</evidence>
<dbReference type="AlphaFoldDB" id="A0AA36FYF8"/>
<organism evidence="8 9">
    <name type="scientific">Mesorhabditis spiculigera</name>
    <dbReference type="NCBI Taxonomy" id="96644"/>
    <lineage>
        <taxon>Eukaryota</taxon>
        <taxon>Metazoa</taxon>
        <taxon>Ecdysozoa</taxon>
        <taxon>Nematoda</taxon>
        <taxon>Chromadorea</taxon>
        <taxon>Rhabditida</taxon>
        <taxon>Rhabditina</taxon>
        <taxon>Rhabditomorpha</taxon>
        <taxon>Rhabditoidea</taxon>
        <taxon>Rhabditidae</taxon>
        <taxon>Mesorhabditinae</taxon>
        <taxon>Mesorhabditis</taxon>
    </lineage>
</organism>
<dbReference type="GO" id="GO:0006644">
    <property type="term" value="P:phospholipid metabolic process"/>
    <property type="evidence" value="ECO:0007669"/>
    <property type="project" value="InterPro"/>
</dbReference>
<keyword evidence="4 6" id="KW-1133">Transmembrane helix</keyword>
<keyword evidence="9" id="KW-1185">Reference proteome</keyword>
<gene>
    <name evidence="8" type="ORF">MSPICULIGERA_LOCUS11224</name>
</gene>
<evidence type="ECO:0000256" key="4">
    <source>
        <dbReference type="ARBA" id="ARBA00022989"/>
    </source>
</evidence>
<dbReference type="Proteomes" id="UP001177023">
    <property type="component" value="Unassembled WGS sequence"/>
</dbReference>
<dbReference type="GO" id="GO:0005886">
    <property type="term" value="C:plasma membrane"/>
    <property type="evidence" value="ECO:0007669"/>
    <property type="project" value="TreeGrafter"/>
</dbReference>
<keyword evidence="5 6" id="KW-0472">Membrane</keyword>
<evidence type="ECO:0000256" key="1">
    <source>
        <dbReference type="ARBA" id="ARBA00004141"/>
    </source>
</evidence>
<keyword evidence="3 6" id="KW-0812">Transmembrane</keyword>
<feature type="transmembrane region" description="Helical" evidence="6">
    <location>
        <begin position="69"/>
        <end position="89"/>
    </location>
</feature>
<dbReference type="GO" id="GO:0008195">
    <property type="term" value="F:phosphatidate phosphatase activity"/>
    <property type="evidence" value="ECO:0007669"/>
    <property type="project" value="TreeGrafter"/>
</dbReference>
<dbReference type="SMART" id="SM00014">
    <property type="entry name" value="acidPPc"/>
    <property type="match status" value="1"/>
</dbReference>
<comment type="caution">
    <text evidence="8">The sequence shown here is derived from an EMBL/GenBank/DDBJ whole genome shotgun (WGS) entry which is preliminary data.</text>
</comment>
<accession>A0AA36FYF8</accession>
<name>A0AA36FYF8_9BILA</name>
<comment type="similarity">
    <text evidence="2">Belongs to the PA-phosphatase related phosphoesterase family.</text>
</comment>
<feature type="transmembrane region" description="Helical" evidence="6">
    <location>
        <begin position="239"/>
        <end position="258"/>
    </location>
</feature>
<dbReference type="SUPFAM" id="SSF48317">
    <property type="entry name" value="Acid phosphatase/Vanadium-dependent haloperoxidase"/>
    <property type="match status" value="1"/>
</dbReference>
<dbReference type="Pfam" id="PF01569">
    <property type="entry name" value="PAP2"/>
    <property type="match status" value="1"/>
</dbReference>
<feature type="domain" description="Phosphatidic acid phosphatase type 2/haloperoxidase" evidence="7">
    <location>
        <begin position="110"/>
        <end position="258"/>
    </location>
</feature>
<dbReference type="GO" id="GO:0046839">
    <property type="term" value="P:phospholipid dephosphorylation"/>
    <property type="evidence" value="ECO:0007669"/>
    <property type="project" value="TreeGrafter"/>
</dbReference>
<evidence type="ECO:0000313" key="9">
    <source>
        <dbReference type="Proteomes" id="UP001177023"/>
    </source>
</evidence>
<dbReference type="InterPro" id="IPR000326">
    <property type="entry name" value="PAP2/HPO"/>
</dbReference>
<feature type="non-terminal residue" evidence="8">
    <location>
        <position position="1"/>
    </location>
</feature>
<evidence type="ECO:0000259" key="7">
    <source>
        <dbReference type="SMART" id="SM00014"/>
    </source>
</evidence>
<feature type="transmembrane region" description="Helical" evidence="6">
    <location>
        <begin position="216"/>
        <end position="233"/>
    </location>
</feature>
<dbReference type="InterPro" id="IPR043216">
    <property type="entry name" value="PAP-like"/>
</dbReference>
<evidence type="ECO:0000256" key="5">
    <source>
        <dbReference type="ARBA" id="ARBA00023136"/>
    </source>
</evidence>
<dbReference type="PANTHER" id="PTHR10165">
    <property type="entry name" value="LIPID PHOSPHATE PHOSPHATASE"/>
    <property type="match status" value="1"/>
</dbReference>
<reference evidence="8" key="1">
    <citation type="submission" date="2023-06" db="EMBL/GenBank/DDBJ databases">
        <authorList>
            <person name="Delattre M."/>
        </authorList>
    </citation>
    <scope>NUCLEOTIDE SEQUENCE</scope>
    <source>
        <strain evidence="8">AF72</strain>
    </source>
</reference>
<feature type="transmembrane region" description="Helical" evidence="6">
    <location>
        <begin position="177"/>
        <end position="195"/>
    </location>
</feature>
<dbReference type="EMBL" id="CATQJA010002608">
    <property type="protein sequence ID" value="CAJ0572848.1"/>
    <property type="molecule type" value="Genomic_DNA"/>
</dbReference>
<protein>
    <recommendedName>
        <fullName evidence="7">Phosphatidic acid phosphatase type 2/haloperoxidase domain-containing protein</fullName>
    </recommendedName>
</protein>
<proteinExistence type="inferred from homology"/>
<dbReference type="PANTHER" id="PTHR10165:SF174">
    <property type="entry name" value="PHOSPHATIDIC ACID PHOSPHATASE TYPE 2_HALOPEROXIDASE DOMAIN-CONTAINING PROTEIN"/>
    <property type="match status" value="1"/>
</dbReference>
<evidence type="ECO:0000313" key="8">
    <source>
        <dbReference type="EMBL" id="CAJ0572848.1"/>
    </source>
</evidence>
<evidence type="ECO:0000256" key="6">
    <source>
        <dbReference type="SAM" id="Phobius"/>
    </source>
</evidence>